<feature type="domain" description="Cyclic nucleotide-binding" evidence="1">
    <location>
        <begin position="15"/>
        <end position="132"/>
    </location>
</feature>
<reference evidence="2" key="1">
    <citation type="submission" date="2023-05" db="EMBL/GenBank/DDBJ databases">
        <authorList>
            <person name="Zhang X."/>
        </authorList>
    </citation>
    <scope>NUCLEOTIDE SEQUENCE</scope>
    <source>
        <strain evidence="2">YF14B1</strain>
    </source>
</reference>
<name>A0AAE3QP06_9BACT</name>
<gene>
    <name evidence="2" type="ORF">QNI16_19150</name>
</gene>
<evidence type="ECO:0000313" key="3">
    <source>
        <dbReference type="Proteomes" id="UP001241110"/>
    </source>
</evidence>
<dbReference type="PROSITE" id="PS00888">
    <property type="entry name" value="CNMP_BINDING_1"/>
    <property type="match status" value="1"/>
</dbReference>
<dbReference type="RefSeq" id="WP_313981904.1">
    <property type="nucleotide sequence ID" value="NZ_JASJOS010000008.1"/>
</dbReference>
<dbReference type="InterPro" id="IPR000595">
    <property type="entry name" value="cNMP-bd_dom"/>
</dbReference>
<evidence type="ECO:0000313" key="2">
    <source>
        <dbReference type="EMBL" id="MDJ1482625.1"/>
    </source>
</evidence>
<evidence type="ECO:0000259" key="1">
    <source>
        <dbReference type="PROSITE" id="PS50042"/>
    </source>
</evidence>
<dbReference type="InterPro" id="IPR018488">
    <property type="entry name" value="cNMP-bd_CS"/>
</dbReference>
<dbReference type="Gene3D" id="2.60.120.10">
    <property type="entry name" value="Jelly Rolls"/>
    <property type="match status" value="1"/>
</dbReference>
<dbReference type="PROSITE" id="PS50042">
    <property type="entry name" value="CNMP_BINDING_3"/>
    <property type="match status" value="1"/>
</dbReference>
<dbReference type="EMBL" id="JASJOS010000008">
    <property type="protein sequence ID" value="MDJ1482625.1"/>
    <property type="molecule type" value="Genomic_DNA"/>
</dbReference>
<dbReference type="Proteomes" id="UP001241110">
    <property type="component" value="Unassembled WGS sequence"/>
</dbReference>
<organism evidence="2 3">
    <name type="scientific">Xanthocytophaga flava</name>
    <dbReference type="NCBI Taxonomy" id="3048013"/>
    <lineage>
        <taxon>Bacteria</taxon>
        <taxon>Pseudomonadati</taxon>
        <taxon>Bacteroidota</taxon>
        <taxon>Cytophagia</taxon>
        <taxon>Cytophagales</taxon>
        <taxon>Rhodocytophagaceae</taxon>
        <taxon>Xanthocytophaga</taxon>
    </lineage>
</organism>
<proteinExistence type="predicted"/>
<dbReference type="CDD" id="cd00038">
    <property type="entry name" value="CAP_ED"/>
    <property type="match status" value="1"/>
</dbReference>
<dbReference type="InterPro" id="IPR014710">
    <property type="entry name" value="RmlC-like_jellyroll"/>
</dbReference>
<dbReference type="AlphaFoldDB" id="A0AAE3QP06"/>
<dbReference type="Pfam" id="PF00027">
    <property type="entry name" value="cNMP_binding"/>
    <property type="match status" value="1"/>
</dbReference>
<protein>
    <submittedName>
        <fullName evidence="2">Crp/Fnr family transcriptional regulator</fullName>
    </submittedName>
</protein>
<dbReference type="SUPFAM" id="SSF51206">
    <property type="entry name" value="cAMP-binding domain-like"/>
    <property type="match status" value="1"/>
</dbReference>
<dbReference type="InterPro" id="IPR018490">
    <property type="entry name" value="cNMP-bd_dom_sf"/>
</dbReference>
<comment type="caution">
    <text evidence="2">The sequence shown here is derived from an EMBL/GenBank/DDBJ whole genome shotgun (WGS) entry which is preliminary data.</text>
</comment>
<accession>A0AAE3QP06</accession>
<sequence>MDHPLLCHIIKNVTLSVEEAEKILNYFNYHEYGKKEHLVREGQPCEQLYFVVQGSLRMYFIDEKGMEQTIQFAIENWWMTDLMAFQRGGLSEFNIQTIEKTQIMQIQQETLEKLLQEVPQLERYFKNIYQRAYAASLLRVKYLFTMSKETFYNYFSGKYPEFIQRIPQKILASFLGFTPEYLSELRKKKHKERSKTL</sequence>